<sequence>MDYYNKGKHHMDKCLGDMINYICDKAHEMCEVDSCDHPGTEHISTYTHNDGRISFSVEELPDPKLKHLNDEIIMWTQCKLCSSKTPLVQMSQSTYFYSFAKYLEVLFYNEDFACKGLCSHVELRDTLLRYFRRGDLVVKVKYEHVDLFEMRLPKLQINPDLNKTPTGVEDAEKLFVIDEEDERRLNNETRLEITYFYGAVKQHITTLEDYFYEILKKSNSNDTAGTTLIKDDGDNEMKASERAMPSLRSLDELTQTFRTEEFELYRTLKNTKVTVLNNVRQSLVERIRATKKRLTEWQKEHVDPEYLNNLKIKWVEPEYSSSTNCHVFTGSPIIVREDETSSIIAFTLSSQDYFKELALMRSDVGEKSQSAPVTPAAELHVPQASSSFSTLLNSLRNPSSSNLATKKDSDSDGTDSDSFTMVDEYSTKIKRKYINVKDNGLGDRITHGIESLGSIKAFNISSLSSKDKKKDPEKESEKAKKFTGLFGMNSVDPEKKRNDENNEKQELDQSEVTAMNGRLSSSESEKPKAKEEANADTIALSESFGWGRKNSQKSKEKDSPHIKHGKLLYSSEDAFSDSDDDRLVIKQIVSSWRVAEKEGFLRFAPKYFEYMDKAPNMPSVLAKIFGFYTVKIKDLKKNNVILKMDLIVMEHLFFSKTITWKFDLKGIQERHIKDQTKQEDSTMWDGDWVEGQYKSRLLIHSHSEKLLKKALDNDTKFLCDANIMDYSLLVGVDEKRKELVAGIVDFIGAYTFYKKIENKGKTLGRSAREVTVLPPDQYKERFGDSIKQYFLPVPGFEQDDLEALKSCNETSRDEEVDEMCPYIESEIRLVTDVEESLRNESVDRGNAAHTAFGMLSEI</sequence>
<evidence type="ECO:0000313" key="1">
    <source>
        <dbReference type="EMBL" id="CAG8546646.1"/>
    </source>
</evidence>
<protein>
    <submittedName>
        <fullName evidence="1">791_t:CDS:1</fullName>
    </submittedName>
</protein>
<dbReference type="Proteomes" id="UP000789525">
    <property type="component" value="Unassembled WGS sequence"/>
</dbReference>
<name>A0ACA9LUC9_9GLOM</name>
<organism evidence="1 2">
    <name type="scientific">Acaulospora colombiana</name>
    <dbReference type="NCBI Taxonomy" id="27376"/>
    <lineage>
        <taxon>Eukaryota</taxon>
        <taxon>Fungi</taxon>
        <taxon>Fungi incertae sedis</taxon>
        <taxon>Mucoromycota</taxon>
        <taxon>Glomeromycotina</taxon>
        <taxon>Glomeromycetes</taxon>
        <taxon>Diversisporales</taxon>
        <taxon>Acaulosporaceae</taxon>
        <taxon>Acaulospora</taxon>
    </lineage>
</organism>
<dbReference type="EMBL" id="CAJVPT010007945">
    <property type="protein sequence ID" value="CAG8546646.1"/>
    <property type="molecule type" value="Genomic_DNA"/>
</dbReference>
<accession>A0ACA9LUC9</accession>
<evidence type="ECO:0000313" key="2">
    <source>
        <dbReference type="Proteomes" id="UP000789525"/>
    </source>
</evidence>
<comment type="caution">
    <text evidence="1">The sequence shown here is derived from an EMBL/GenBank/DDBJ whole genome shotgun (WGS) entry which is preliminary data.</text>
</comment>
<proteinExistence type="predicted"/>
<keyword evidence="2" id="KW-1185">Reference proteome</keyword>
<gene>
    <name evidence="1" type="ORF">ACOLOM_LOCUS4686</name>
</gene>
<reference evidence="1" key="1">
    <citation type="submission" date="2021-06" db="EMBL/GenBank/DDBJ databases">
        <authorList>
            <person name="Kallberg Y."/>
            <person name="Tangrot J."/>
            <person name="Rosling A."/>
        </authorList>
    </citation>
    <scope>NUCLEOTIDE SEQUENCE</scope>
    <source>
        <strain evidence="1">CL356</strain>
    </source>
</reference>